<dbReference type="Pfam" id="PF00664">
    <property type="entry name" value="ABC_membrane"/>
    <property type="match status" value="1"/>
</dbReference>
<protein>
    <recommendedName>
        <fullName evidence="8">ABC transmembrane type-1 domain-containing protein</fullName>
    </recommendedName>
</protein>
<keyword evidence="6 7" id="KW-0472">Membrane</keyword>
<reference evidence="9" key="2">
    <citation type="submission" date="2025-08" db="UniProtKB">
        <authorList>
            <consortium name="Ensembl"/>
        </authorList>
    </citation>
    <scope>IDENTIFICATION</scope>
</reference>
<dbReference type="InterPro" id="IPR011527">
    <property type="entry name" value="ABC1_TM_dom"/>
</dbReference>
<keyword evidence="1" id="KW-0813">Transport</keyword>
<keyword evidence="2 7" id="KW-0812">Transmembrane</keyword>
<dbReference type="GO" id="GO:0005524">
    <property type="term" value="F:ATP binding"/>
    <property type="evidence" value="ECO:0007669"/>
    <property type="project" value="UniProtKB-KW"/>
</dbReference>
<proteinExistence type="predicted"/>
<name>A0AAY5F2H2_ELEEL</name>
<dbReference type="InterPro" id="IPR036640">
    <property type="entry name" value="ABC1_TM_sf"/>
</dbReference>
<evidence type="ECO:0000256" key="1">
    <source>
        <dbReference type="ARBA" id="ARBA00022448"/>
    </source>
</evidence>
<dbReference type="GO" id="GO:0140359">
    <property type="term" value="F:ABC-type transporter activity"/>
    <property type="evidence" value="ECO:0007669"/>
    <property type="project" value="InterPro"/>
</dbReference>
<feature type="transmembrane region" description="Helical" evidence="7">
    <location>
        <begin position="72"/>
        <end position="90"/>
    </location>
</feature>
<dbReference type="FunFam" id="1.20.1560.10:FF:000012">
    <property type="entry name" value="ATP binding cassette subfamily C member 5"/>
    <property type="match status" value="1"/>
</dbReference>
<keyword evidence="4" id="KW-0067">ATP-binding</keyword>
<feature type="transmembrane region" description="Helical" evidence="7">
    <location>
        <begin position="270"/>
        <end position="296"/>
    </location>
</feature>
<accession>A0AAY5F2H2</accession>
<dbReference type="AlphaFoldDB" id="A0AAY5F2H2"/>
<dbReference type="Ensembl" id="ENSEEET00000058644.1">
    <property type="protein sequence ID" value="ENSEEEP00000063149.1"/>
    <property type="gene ID" value="ENSEEEG00000028393.1"/>
</dbReference>
<evidence type="ECO:0000259" key="8">
    <source>
        <dbReference type="PROSITE" id="PS50929"/>
    </source>
</evidence>
<evidence type="ECO:0000256" key="6">
    <source>
        <dbReference type="ARBA" id="ARBA00023136"/>
    </source>
</evidence>
<feature type="transmembrane region" description="Helical" evidence="7">
    <location>
        <begin position="233"/>
        <end position="258"/>
    </location>
</feature>
<dbReference type="Proteomes" id="UP000314983">
    <property type="component" value="Chromosome 21"/>
</dbReference>
<evidence type="ECO:0000256" key="4">
    <source>
        <dbReference type="ARBA" id="ARBA00022840"/>
    </source>
</evidence>
<dbReference type="PANTHER" id="PTHR24223">
    <property type="entry name" value="ATP-BINDING CASSETTE SUB-FAMILY C"/>
    <property type="match status" value="1"/>
</dbReference>
<evidence type="ECO:0000313" key="9">
    <source>
        <dbReference type="Ensembl" id="ENSEEEP00000063149.1"/>
    </source>
</evidence>
<reference evidence="9 10" key="1">
    <citation type="submission" date="2020-05" db="EMBL/GenBank/DDBJ databases">
        <title>Electrophorus electricus (electric eel) genome, fEleEle1, primary haplotype.</title>
        <authorList>
            <person name="Myers G."/>
            <person name="Meyer A."/>
            <person name="Fedrigo O."/>
            <person name="Formenti G."/>
            <person name="Rhie A."/>
            <person name="Tracey A."/>
            <person name="Sims Y."/>
            <person name="Jarvis E.D."/>
        </authorList>
    </citation>
    <scope>NUCLEOTIDE SEQUENCE [LARGE SCALE GENOMIC DNA]</scope>
</reference>
<evidence type="ECO:0000313" key="10">
    <source>
        <dbReference type="Proteomes" id="UP000314983"/>
    </source>
</evidence>
<organism evidence="9 10">
    <name type="scientific">Electrophorus electricus</name>
    <name type="common">Electric eel</name>
    <name type="synonym">Gymnotus electricus</name>
    <dbReference type="NCBI Taxonomy" id="8005"/>
    <lineage>
        <taxon>Eukaryota</taxon>
        <taxon>Metazoa</taxon>
        <taxon>Chordata</taxon>
        <taxon>Craniata</taxon>
        <taxon>Vertebrata</taxon>
        <taxon>Euteleostomi</taxon>
        <taxon>Actinopterygii</taxon>
        <taxon>Neopterygii</taxon>
        <taxon>Teleostei</taxon>
        <taxon>Ostariophysi</taxon>
        <taxon>Gymnotiformes</taxon>
        <taxon>Gymnotoidei</taxon>
        <taxon>Gymnotidae</taxon>
        <taxon>Electrophorus</taxon>
    </lineage>
</organism>
<dbReference type="SUPFAM" id="SSF90123">
    <property type="entry name" value="ABC transporter transmembrane region"/>
    <property type="match status" value="1"/>
</dbReference>
<feature type="domain" description="ABC transmembrane type-1" evidence="8">
    <location>
        <begin position="81"/>
        <end position="297"/>
    </location>
</feature>
<feature type="transmembrane region" description="Helical" evidence="7">
    <location>
        <begin position="170"/>
        <end position="188"/>
    </location>
</feature>
<keyword evidence="10" id="KW-1185">Reference proteome</keyword>
<evidence type="ECO:0000256" key="5">
    <source>
        <dbReference type="ARBA" id="ARBA00022989"/>
    </source>
</evidence>
<dbReference type="PANTHER" id="PTHR24223:SF10">
    <property type="entry name" value="ATP-BINDING CASSETTE SUB-FAMILY C MEMBER 12"/>
    <property type="match status" value="1"/>
</dbReference>
<dbReference type="GO" id="GO:0016020">
    <property type="term" value="C:membrane"/>
    <property type="evidence" value="ECO:0007669"/>
    <property type="project" value="InterPro"/>
</dbReference>
<dbReference type="InterPro" id="IPR050173">
    <property type="entry name" value="ABC_transporter_C-like"/>
</dbReference>
<evidence type="ECO:0000256" key="3">
    <source>
        <dbReference type="ARBA" id="ARBA00022741"/>
    </source>
</evidence>
<dbReference type="GeneTree" id="ENSGT00940000159578"/>
<dbReference type="PROSITE" id="PS50929">
    <property type="entry name" value="ABC_TM1F"/>
    <property type="match status" value="1"/>
</dbReference>
<evidence type="ECO:0000256" key="7">
    <source>
        <dbReference type="SAM" id="Phobius"/>
    </source>
</evidence>
<evidence type="ECO:0000256" key="2">
    <source>
        <dbReference type="ARBA" id="ARBA00022692"/>
    </source>
</evidence>
<feature type="transmembrane region" description="Helical" evidence="7">
    <location>
        <begin position="138"/>
        <end position="164"/>
    </location>
</feature>
<dbReference type="Gene3D" id="1.20.1560.10">
    <property type="entry name" value="ABC transporter type 1, transmembrane domain"/>
    <property type="match status" value="1"/>
</dbReference>
<sequence length="316" mass="35969">MYNCSRLWDEEVERVGTEKASLVSVVMRFQRTRMIVSFFVSVLFTFGVKLANCSCLPNACLCNLHLCFLQSIVMYEILKYAFFASLMWAMNMRTAIRLKSAFSMLAFHKIISLRTFGSVTVGEMINVLTSDSYRMFEAVIFGTFLLCIPVLLIVCITYACYILGYTALLGWVFFFPFLLETYLCVCALTDKRVRTMNEVLTCIKLIKMYAWEESFEKKITDIRKSEKSLLEKAGYVQSVNSSLTAIVPTLATIFTFIAHTALRLPLEPSVAYTIIAVFNSMRMSMGLLPFSVKALAEAKVALTRLKVCPYSTRLFF</sequence>
<reference evidence="9" key="3">
    <citation type="submission" date="2025-09" db="UniProtKB">
        <authorList>
            <consortium name="Ensembl"/>
        </authorList>
    </citation>
    <scope>IDENTIFICATION</scope>
</reference>
<keyword evidence="3" id="KW-0547">Nucleotide-binding</keyword>
<keyword evidence="5 7" id="KW-1133">Transmembrane helix</keyword>
<feature type="transmembrane region" description="Helical" evidence="7">
    <location>
        <begin position="34"/>
        <end position="52"/>
    </location>
</feature>